<accession>A0ABT8R873</accession>
<keyword evidence="2" id="KW-1185">Reference proteome</keyword>
<dbReference type="Gene3D" id="2.60.40.740">
    <property type="match status" value="1"/>
</dbReference>
<dbReference type="RefSeq" id="WP_302038262.1">
    <property type="nucleotide sequence ID" value="NZ_JAUKPO010000007.1"/>
</dbReference>
<evidence type="ECO:0000313" key="1">
    <source>
        <dbReference type="EMBL" id="MDO1447458.1"/>
    </source>
</evidence>
<dbReference type="InterPro" id="IPR025667">
    <property type="entry name" value="SprB_repeat"/>
</dbReference>
<dbReference type="Proteomes" id="UP001168528">
    <property type="component" value="Unassembled WGS sequence"/>
</dbReference>
<reference evidence="1" key="1">
    <citation type="submission" date="2023-07" db="EMBL/GenBank/DDBJ databases">
        <title>The genome sequence of Rhodocytophaga aerolata KACC 12507.</title>
        <authorList>
            <person name="Zhang X."/>
        </authorList>
    </citation>
    <scope>NUCLEOTIDE SEQUENCE</scope>
    <source>
        <strain evidence="1">KACC 12507</strain>
    </source>
</reference>
<proteinExistence type="predicted"/>
<dbReference type="PROSITE" id="PS51257">
    <property type="entry name" value="PROKAR_LIPOPROTEIN"/>
    <property type="match status" value="1"/>
</dbReference>
<evidence type="ECO:0000313" key="2">
    <source>
        <dbReference type="Proteomes" id="UP001168528"/>
    </source>
</evidence>
<organism evidence="1 2">
    <name type="scientific">Rhodocytophaga aerolata</name>
    <dbReference type="NCBI Taxonomy" id="455078"/>
    <lineage>
        <taxon>Bacteria</taxon>
        <taxon>Pseudomonadati</taxon>
        <taxon>Bacteroidota</taxon>
        <taxon>Cytophagia</taxon>
        <taxon>Cytophagales</taxon>
        <taxon>Rhodocytophagaceae</taxon>
        <taxon>Rhodocytophaga</taxon>
    </lineage>
</organism>
<sequence>MKNLTSTLAGAALVCFLSISCEKENSDPINCATDGPTVAATASNASCGNDDGSLQVTGTGGKSPYQYSIDGTTFQAGTNFASLGAGNYTITIKDANNCTSTATATIDVTAGSVGYEATVKNIIATNCSIGTCHVSGGQAPGDFSQLSVVQNKAAQIKTRTGNRSMPVGRTLTEEQIQQIACWVDSGAPAN</sequence>
<comment type="caution">
    <text evidence="1">The sequence shown here is derived from an EMBL/GenBank/DDBJ whole genome shotgun (WGS) entry which is preliminary data.</text>
</comment>
<protein>
    <submittedName>
        <fullName evidence="1">SprB repeat-containing protein</fullName>
    </submittedName>
</protein>
<dbReference type="EMBL" id="JAUKPO010000007">
    <property type="protein sequence ID" value="MDO1447458.1"/>
    <property type="molecule type" value="Genomic_DNA"/>
</dbReference>
<gene>
    <name evidence="1" type="ORF">Q0590_14415</name>
</gene>
<name>A0ABT8R873_9BACT</name>
<dbReference type="Pfam" id="PF13573">
    <property type="entry name" value="SprB"/>
    <property type="match status" value="1"/>
</dbReference>